<protein>
    <submittedName>
        <fullName evidence="1">Uncharacterized protein</fullName>
    </submittedName>
</protein>
<proteinExistence type="predicted"/>
<dbReference type="Proteomes" id="UP000830768">
    <property type="component" value="Chromosome 9"/>
</dbReference>
<reference evidence="1" key="1">
    <citation type="submission" date="2021-11" db="EMBL/GenBank/DDBJ databases">
        <title>Fusarium solani-melongenae Genome sequencing and assembly.</title>
        <authorList>
            <person name="Xie S."/>
            <person name="Huang L."/>
            <person name="Zhang X."/>
        </authorList>
    </citation>
    <scope>NUCLEOTIDE SEQUENCE</scope>
    <source>
        <strain evidence="1">CRI 24-3</strain>
    </source>
</reference>
<sequence>MALRKVLAACAALALAGVDASRCRPHSSHAISSSTVIESSTAITSSSATESSTVVSSTTVSEQASSSTTVSEEASSSTTESSSEASSSTVESSTTSTTSTAPTSTGYLSNPGFENNGASWTVTGQGYFINDPNWYHDAVGAVYLTVTATGQDAGCTISTPLRNLVSGQDYEVSMYWALNWFSYTDVCSYVFYIDDQDFTGAVQSTSGWVKLSTSFTASKADPELKIQLWCSAIPDNGESDWSPLVSAYVDDVAIVESN</sequence>
<dbReference type="EMBL" id="CP090037">
    <property type="protein sequence ID" value="UPK99917.1"/>
    <property type="molecule type" value="Genomic_DNA"/>
</dbReference>
<evidence type="ECO:0000313" key="2">
    <source>
        <dbReference type="Proteomes" id="UP000830768"/>
    </source>
</evidence>
<accession>A0ACD3ZFB9</accession>
<keyword evidence="2" id="KW-1185">Reference proteome</keyword>
<gene>
    <name evidence="1" type="ORF">LCI18_010852</name>
</gene>
<evidence type="ECO:0000313" key="1">
    <source>
        <dbReference type="EMBL" id="UPK99917.1"/>
    </source>
</evidence>
<organism evidence="1 2">
    <name type="scientific">Fusarium solani subsp. cucurbitae</name>
    <name type="common">Neocosmosporum cucurbitae</name>
    <dbReference type="NCBI Taxonomy" id="2747967"/>
    <lineage>
        <taxon>Eukaryota</taxon>
        <taxon>Fungi</taxon>
        <taxon>Dikarya</taxon>
        <taxon>Ascomycota</taxon>
        <taxon>Pezizomycotina</taxon>
        <taxon>Sordariomycetes</taxon>
        <taxon>Hypocreomycetidae</taxon>
        <taxon>Hypocreales</taxon>
        <taxon>Nectriaceae</taxon>
        <taxon>Fusarium</taxon>
        <taxon>Fusarium solani species complex</taxon>
    </lineage>
</organism>
<name>A0ACD3ZFB9_FUSSC</name>